<feature type="coiled-coil region" evidence="1">
    <location>
        <begin position="150"/>
        <end position="177"/>
    </location>
</feature>
<dbReference type="PROSITE" id="PS50004">
    <property type="entry name" value="C2"/>
    <property type="match status" value="1"/>
</dbReference>
<dbReference type="Proteomes" id="UP000663825">
    <property type="component" value="Unassembled WGS sequence"/>
</dbReference>
<dbReference type="GO" id="GO:0031594">
    <property type="term" value="C:neuromuscular junction"/>
    <property type="evidence" value="ECO:0007669"/>
    <property type="project" value="TreeGrafter"/>
</dbReference>
<dbReference type="EMBL" id="CAJNYD010001756">
    <property type="protein sequence ID" value="CAF3362648.1"/>
    <property type="molecule type" value="Genomic_DNA"/>
</dbReference>
<dbReference type="GO" id="GO:0061789">
    <property type="term" value="P:dense core granule priming"/>
    <property type="evidence" value="ECO:0007669"/>
    <property type="project" value="TreeGrafter"/>
</dbReference>
<dbReference type="GO" id="GO:0005516">
    <property type="term" value="F:calmodulin binding"/>
    <property type="evidence" value="ECO:0007669"/>
    <property type="project" value="TreeGrafter"/>
</dbReference>
<dbReference type="SMART" id="SM00239">
    <property type="entry name" value="C2"/>
    <property type="match status" value="1"/>
</dbReference>
<dbReference type="GO" id="GO:0098831">
    <property type="term" value="C:presynaptic active zone cytoplasmic component"/>
    <property type="evidence" value="ECO:0007669"/>
    <property type="project" value="TreeGrafter"/>
</dbReference>
<evidence type="ECO:0000313" key="8">
    <source>
        <dbReference type="EMBL" id="CAF3622310.1"/>
    </source>
</evidence>
<evidence type="ECO:0000256" key="2">
    <source>
        <dbReference type="SAM" id="SignalP"/>
    </source>
</evidence>
<dbReference type="Proteomes" id="UP000663872">
    <property type="component" value="Unassembled WGS sequence"/>
</dbReference>
<evidence type="ECO:0000256" key="1">
    <source>
        <dbReference type="SAM" id="Coils"/>
    </source>
</evidence>
<dbReference type="GO" id="GO:0099525">
    <property type="term" value="P:presynaptic dense core vesicle exocytosis"/>
    <property type="evidence" value="ECO:0007669"/>
    <property type="project" value="TreeGrafter"/>
</dbReference>
<dbReference type="GO" id="GO:0016081">
    <property type="term" value="P:synaptic vesicle docking"/>
    <property type="evidence" value="ECO:0007669"/>
    <property type="project" value="TreeGrafter"/>
</dbReference>
<reference evidence="5" key="1">
    <citation type="submission" date="2021-02" db="EMBL/GenBank/DDBJ databases">
        <authorList>
            <person name="Nowell W R."/>
        </authorList>
    </citation>
    <scope>NUCLEOTIDE SEQUENCE</scope>
</reference>
<evidence type="ECO:0000313" key="6">
    <source>
        <dbReference type="EMBL" id="CAF3362648.1"/>
    </source>
</evidence>
<dbReference type="Proteomes" id="UP000663865">
    <property type="component" value="Unassembled WGS sequence"/>
</dbReference>
<dbReference type="InterPro" id="IPR035892">
    <property type="entry name" value="C2_domain_sf"/>
</dbReference>
<dbReference type="Gene3D" id="2.60.40.150">
    <property type="entry name" value="C2 domain"/>
    <property type="match status" value="1"/>
</dbReference>
<dbReference type="PANTHER" id="PTHR10480">
    <property type="entry name" value="PROTEIN UNC-13 HOMOLOG"/>
    <property type="match status" value="1"/>
</dbReference>
<dbReference type="Pfam" id="PF00168">
    <property type="entry name" value="C2"/>
    <property type="match status" value="1"/>
</dbReference>
<dbReference type="EMBL" id="CAJNYU010002220">
    <property type="protein sequence ID" value="CAF3518902.1"/>
    <property type="molecule type" value="Genomic_DNA"/>
</dbReference>
<keyword evidence="1" id="KW-0175">Coiled coil</keyword>
<dbReference type="GO" id="GO:0035249">
    <property type="term" value="P:synaptic transmission, glutamatergic"/>
    <property type="evidence" value="ECO:0007669"/>
    <property type="project" value="TreeGrafter"/>
</dbReference>
<dbReference type="InterPro" id="IPR000008">
    <property type="entry name" value="C2_dom"/>
</dbReference>
<feature type="chain" id="PRO_5044132303" description="C2 domain-containing protein" evidence="2">
    <location>
        <begin position="24"/>
        <end position="327"/>
    </location>
</feature>
<evidence type="ECO:0000313" key="5">
    <source>
        <dbReference type="EMBL" id="CAF3299376.1"/>
    </source>
</evidence>
<dbReference type="EMBL" id="CAJNYT010000010">
    <property type="protein sequence ID" value="CAF3299376.1"/>
    <property type="molecule type" value="Genomic_DNA"/>
</dbReference>
<dbReference type="SUPFAM" id="SSF49562">
    <property type="entry name" value="C2 domain (Calcium/lipid-binding domain, CaLB)"/>
    <property type="match status" value="1"/>
</dbReference>
<name>A0A817SWZ8_9BILA</name>
<dbReference type="GO" id="GO:0043195">
    <property type="term" value="C:terminal bouton"/>
    <property type="evidence" value="ECO:0007669"/>
    <property type="project" value="TreeGrafter"/>
</dbReference>
<evidence type="ECO:0000313" key="9">
    <source>
        <dbReference type="Proteomes" id="UP000663872"/>
    </source>
</evidence>
<comment type="caution">
    <text evidence="5">The sequence shown here is derived from an EMBL/GenBank/DDBJ whole genome shotgun (WGS) entry which is preliminary data.</text>
</comment>
<evidence type="ECO:0000313" key="7">
    <source>
        <dbReference type="EMBL" id="CAF3518902.1"/>
    </source>
</evidence>
<evidence type="ECO:0000259" key="3">
    <source>
        <dbReference type="PROSITE" id="PS50004"/>
    </source>
</evidence>
<accession>A0A817SWZ8</accession>
<dbReference type="GO" id="GO:0030672">
    <property type="term" value="C:synaptic vesicle membrane"/>
    <property type="evidence" value="ECO:0007669"/>
    <property type="project" value="TreeGrafter"/>
</dbReference>
<dbReference type="GO" id="GO:0019992">
    <property type="term" value="F:diacylglycerol binding"/>
    <property type="evidence" value="ECO:0007669"/>
    <property type="project" value="InterPro"/>
</dbReference>
<dbReference type="Proteomes" id="UP000663869">
    <property type="component" value="Unassembled WGS sequence"/>
</dbReference>
<dbReference type="PANTHER" id="PTHR10480:SF12">
    <property type="entry name" value="UNC-13, ISOFORM E"/>
    <property type="match status" value="1"/>
</dbReference>
<dbReference type="GO" id="GO:0042734">
    <property type="term" value="C:presynaptic membrane"/>
    <property type="evidence" value="ECO:0007669"/>
    <property type="project" value="TreeGrafter"/>
</dbReference>
<feature type="signal peptide" evidence="2">
    <location>
        <begin position="1"/>
        <end position="23"/>
    </location>
</feature>
<dbReference type="EMBL" id="CAJNXB010001797">
    <property type="protein sequence ID" value="CAF3193647.1"/>
    <property type="molecule type" value="Genomic_DNA"/>
</dbReference>
<organism evidence="5 9">
    <name type="scientific">Rotaria socialis</name>
    <dbReference type="NCBI Taxonomy" id="392032"/>
    <lineage>
        <taxon>Eukaryota</taxon>
        <taxon>Metazoa</taxon>
        <taxon>Spiralia</taxon>
        <taxon>Gnathifera</taxon>
        <taxon>Rotifera</taxon>
        <taxon>Eurotatoria</taxon>
        <taxon>Bdelloidea</taxon>
        <taxon>Philodinida</taxon>
        <taxon>Philodinidae</taxon>
        <taxon>Rotaria</taxon>
    </lineage>
</organism>
<dbReference type="Proteomes" id="UP000663833">
    <property type="component" value="Unassembled WGS sequence"/>
</dbReference>
<gene>
    <name evidence="7" type="ORF">FME351_LOCUS17829</name>
    <name evidence="5" type="ORF">GRG538_LOCUS422</name>
    <name evidence="8" type="ORF">KIK155_LOCUS21987</name>
    <name evidence="6" type="ORF">LUA448_LOCUS14093</name>
    <name evidence="4" type="ORF">TIS948_LOCUS12137</name>
</gene>
<dbReference type="AlphaFoldDB" id="A0A817SWZ8"/>
<protein>
    <recommendedName>
        <fullName evidence="3">C2 domain-containing protein</fullName>
    </recommendedName>
</protein>
<proteinExistence type="predicted"/>
<dbReference type="GO" id="GO:0017075">
    <property type="term" value="F:syntaxin-1 binding"/>
    <property type="evidence" value="ECO:0007669"/>
    <property type="project" value="TreeGrafter"/>
</dbReference>
<keyword evidence="2" id="KW-0732">Signal</keyword>
<dbReference type="InterPro" id="IPR027080">
    <property type="entry name" value="Unc-13"/>
</dbReference>
<sequence length="327" mass="37435">MSSPTSTASLLLCVLVKSAKIQALDNECYSYVILKIDNVKSTTSVVKGQQPKWEQEFYFDVPDRSTGLQIELWERGPFRDKLLGLCHISLNRNDNLDIINIKSNANIINGNERWINLDSESILNRQGQVTRTCNPTKHSLLIHTYVELPSDLTEEESKELTEKLEILREILDKEGRQLQDVTLNEINSLSAMHFDQQPLQYQQLSHQSHSHFSDDSDYTSDVSYPINTQANLNYPVASMSQSNIDTSTNENISSLTSTKKPLAFVQPVMRDLNSVPNASRRLNQNQMQNTMPLVEQEPLSYISQPRKLPMNKIANFNQDETKHQKYY</sequence>
<dbReference type="GO" id="GO:0016082">
    <property type="term" value="P:synaptic vesicle priming"/>
    <property type="evidence" value="ECO:0007669"/>
    <property type="project" value="TreeGrafter"/>
</dbReference>
<dbReference type="EMBL" id="CAJNYV010003923">
    <property type="protein sequence ID" value="CAF3622310.1"/>
    <property type="molecule type" value="Genomic_DNA"/>
</dbReference>
<dbReference type="OrthoDB" id="5831756at2759"/>
<feature type="domain" description="C2" evidence="3">
    <location>
        <begin position="1"/>
        <end position="115"/>
    </location>
</feature>
<evidence type="ECO:0000313" key="4">
    <source>
        <dbReference type="EMBL" id="CAF3193647.1"/>
    </source>
</evidence>